<feature type="domain" description="Treslin M" evidence="2">
    <location>
        <begin position="231"/>
        <end position="258"/>
    </location>
</feature>
<evidence type="ECO:0000259" key="2">
    <source>
        <dbReference type="Pfam" id="PF15292"/>
    </source>
</evidence>
<dbReference type="Proteomes" id="UP000261620">
    <property type="component" value="Unplaced"/>
</dbReference>
<organism evidence="4 5">
    <name type="scientific">Mola mola</name>
    <name type="common">Ocean sunfish</name>
    <name type="synonym">Tetraodon mola</name>
    <dbReference type="NCBI Taxonomy" id="94237"/>
    <lineage>
        <taxon>Eukaryota</taxon>
        <taxon>Metazoa</taxon>
        <taxon>Chordata</taxon>
        <taxon>Craniata</taxon>
        <taxon>Vertebrata</taxon>
        <taxon>Euteleostomi</taxon>
        <taxon>Actinopterygii</taxon>
        <taxon>Neopterygii</taxon>
        <taxon>Teleostei</taxon>
        <taxon>Neoteleostei</taxon>
        <taxon>Acanthomorphata</taxon>
        <taxon>Eupercaria</taxon>
        <taxon>Tetraodontiformes</taxon>
        <taxon>Molidae</taxon>
        <taxon>Mola</taxon>
    </lineage>
</organism>
<keyword evidence="5" id="KW-1185">Reference proteome</keyword>
<evidence type="ECO:0000313" key="5">
    <source>
        <dbReference type="Proteomes" id="UP000261620"/>
    </source>
</evidence>
<dbReference type="GO" id="GO:0010212">
    <property type="term" value="P:response to ionizing radiation"/>
    <property type="evidence" value="ECO:0007669"/>
    <property type="project" value="InterPro"/>
</dbReference>
<dbReference type="GO" id="GO:0005634">
    <property type="term" value="C:nucleus"/>
    <property type="evidence" value="ECO:0007669"/>
    <property type="project" value="InterPro"/>
</dbReference>
<dbReference type="InterPro" id="IPR053919">
    <property type="entry name" value="Treslin_N"/>
</dbReference>
<accession>A0A3Q3XE51</accession>
<evidence type="ECO:0000313" key="4">
    <source>
        <dbReference type="Ensembl" id="ENSMMOP00000026870.1"/>
    </source>
</evidence>
<name>A0A3Q3XE51_MOLML</name>
<dbReference type="Pfam" id="PF15292">
    <property type="entry name" value="Treslin_M"/>
    <property type="match status" value="1"/>
</dbReference>
<feature type="region of interest" description="Disordered" evidence="1">
    <location>
        <begin position="1113"/>
        <end position="1148"/>
    </location>
</feature>
<dbReference type="InterPro" id="IPR026153">
    <property type="entry name" value="Treslin"/>
</dbReference>
<feature type="region of interest" description="Disordered" evidence="1">
    <location>
        <begin position="779"/>
        <end position="806"/>
    </location>
</feature>
<reference evidence="4" key="2">
    <citation type="submission" date="2025-09" db="UniProtKB">
        <authorList>
            <consortium name="Ensembl"/>
        </authorList>
    </citation>
    <scope>IDENTIFICATION</scope>
</reference>
<feature type="compositionally biased region" description="Polar residues" evidence="1">
    <location>
        <begin position="1028"/>
        <end position="1051"/>
    </location>
</feature>
<reference evidence="4" key="1">
    <citation type="submission" date="2025-08" db="UniProtKB">
        <authorList>
            <consortium name="Ensembl"/>
        </authorList>
    </citation>
    <scope>IDENTIFICATION</scope>
</reference>
<feature type="compositionally biased region" description="Basic residues" evidence="1">
    <location>
        <begin position="957"/>
        <end position="974"/>
    </location>
</feature>
<dbReference type="GO" id="GO:0006260">
    <property type="term" value="P:DNA replication"/>
    <property type="evidence" value="ECO:0007669"/>
    <property type="project" value="InterPro"/>
</dbReference>
<dbReference type="Ensembl" id="ENSMMOT00000027327.1">
    <property type="protein sequence ID" value="ENSMMOP00000026870.1"/>
    <property type="gene ID" value="ENSMMOG00000020322.1"/>
</dbReference>
<evidence type="ECO:0000259" key="3">
    <source>
        <dbReference type="Pfam" id="PF21854"/>
    </source>
</evidence>
<feature type="region of interest" description="Disordered" evidence="1">
    <location>
        <begin position="689"/>
        <end position="763"/>
    </location>
</feature>
<feature type="domain" description="Treslin N-terminal" evidence="3">
    <location>
        <begin position="18"/>
        <end position="208"/>
    </location>
</feature>
<protein>
    <recommendedName>
        <fullName evidence="6">Treslin N-terminal domain-containing protein</fullName>
    </recommendedName>
</protein>
<dbReference type="GO" id="GO:0030174">
    <property type="term" value="P:regulation of DNA-templated DNA replication initiation"/>
    <property type="evidence" value="ECO:0007669"/>
    <property type="project" value="TreeGrafter"/>
</dbReference>
<feature type="compositionally biased region" description="Low complexity" evidence="1">
    <location>
        <begin position="747"/>
        <end position="757"/>
    </location>
</feature>
<evidence type="ECO:0000256" key="1">
    <source>
        <dbReference type="SAM" id="MobiDB-lite"/>
    </source>
</evidence>
<dbReference type="GO" id="GO:0033314">
    <property type="term" value="P:mitotic DNA replication checkpoint signaling"/>
    <property type="evidence" value="ECO:0007669"/>
    <property type="project" value="InterPro"/>
</dbReference>
<dbReference type="Pfam" id="PF21854">
    <property type="entry name" value="Treslin_N"/>
    <property type="match status" value="1"/>
</dbReference>
<dbReference type="GO" id="GO:0003682">
    <property type="term" value="F:chromatin binding"/>
    <property type="evidence" value="ECO:0007669"/>
    <property type="project" value="TreeGrafter"/>
</dbReference>
<feature type="region of interest" description="Disordered" evidence="1">
    <location>
        <begin position="889"/>
        <end position="1051"/>
    </location>
</feature>
<proteinExistence type="predicted"/>
<feature type="compositionally biased region" description="Polar residues" evidence="1">
    <location>
        <begin position="704"/>
        <end position="734"/>
    </location>
</feature>
<dbReference type="STRING" id="94237.ENSMMOP00000026870"/>
<dbReference type="GO" id="GO:0007095">
    <property type="term" value="P:mitotic G2 DNA damage checkpoint signaling"/>
    <property type="evidence" value="ECO:0007669"/>
    <property type="project" value="TreeGrafter"/>
</dbReference>
<feature type="region of interest" description="Disordered" evidence="1">
    <location>
        <begin position="359"/>
        <end position="381"/>
    </location>
</feature>
<feature type="region of interest" description="Disordered" evidence="1">
    <location>
        <begin position="1300"/>
        <end position="1336"/>
    </location>
</feature>
<sequence>MALHNLVFVIDVDYGGYDSADHRELQNNFVKRGVLQILLHFGCRFGFDKVRWGYRFFRSGNGRGRRLLSRGSDFKELRHKTFEDFEMEFEAKFDVRDKVSQQRSGRSTCVQNALKETLLDFQWDRPDITSPTKLALTPRKSSRAGTPAVPQEDDGSGGGRNVVFVVSECPRSRSQLADYLSLGNQDLPADAAEHIISRGLHDMLVHKQVAVHWVDSTSHVQVSPERRGTPLCEVNDGGPACSAILSPLSHSTALLTVLKPGITQHEQVLTAENSSAAEASAELPDVVSRVLGVAKVFMEPRPYVTFSWFPHSDQSGISAHLMESMRLLHEVPEQPADEEHSVLQQELIASLADMYQMSSSTSKGAKKRGAQRTPVKQKMKTMSRSLQMLNVARLNVKALKNQVDAESPDRREKRRSCDRNRPEGASAISECVNQNAITANAHTHTFPKLSSISVMRNGCSELTVASVHGGRFLTVIPRVLADVYHSLGTQLPEALLALLPAGFFSDESVAKDSVSPPLSTRSLASDATDGLQDLRSQAVTKVRRNLFNQEMVSPSKKAKLPRSQSVSAVEGLKRKRSHPSQERHTLLTKQVCETPLHKQVSGRLLQRQKMGRSVPTEECIVEESPVKPAQDLRRSPRIKKFARRHSNTFYPSSQPRSRNLDRALSASQLSLSDGVNIKTVRSPLRLLFGAADSPSRPSDPAHTTRATRSRLSNNSSVFEVSSLSNPSPNKTPTKSPGRCGRAIQGLTTPRTSRTPGTPKTPPTCSVVCVGDSSHKFGMSLRGSPFRSPTTKTAVVEMPTKQSPVRSPLKGILRTPIKALADCFSSSGVYLLSSPVSRTPKKSVTWSPSPQKCRVTDSSITFKVPESPQTPSRTAQRLTSLVSICSPVRSTNPKRDIFKTPDKTCEESQVTVSEKARCSSEEHYHGLKTPEKRDSVSLQEMPPLQVTPPLERQDSRKPKTHGPHHMISRSGRTSRKSSNDESPLRPVLTPGGDAAPSEASDISVKCPAKSLTRRGSGEGVRTTRHKLRSQSSESVSSYIAPGSSENCEQSNSKEVLVEPVQTSEADLNSHIDLQQFDSTHFHSASTNDDSMDIVNAAITKTQFTGGLKMNISFSRKPSQSSEDFTSTMVSPKPCQPPHGTPGRSYGFRQTPDRQQREAAARLGYANESPRFSTPRGPAGPCQQKQTGTLNLLTYQVEMEMQMSGLPKLKIKRTDSMNAGDVAAGSQSPTVGVKPPQLESPMALLSKHRDTGCVSPSLCTHVTPAKSTPGKGVQTFICQSYTPTGHSAGTWSPVAVAETIPLTPSPQSVGKTAPDSLKGWPRRKRAQTGVGGGKDHSPKVETLDEAELGVSRLQDVEDADDGFTAVLSVWTVVTPPSSRVRKPVTASGILALTHSPLLFEGKRKPKFTGKK</sequence>
<dbReference type="PANTHER" id="PTHR21556:SF2">
    <property type="entry name" value="TRESLIN"/>
    <property type="match status" value="1"/>
</dbReference>
<feature type="region of interest" description="Disordered" evidence="1">
    <location>
        <begin position="400"/>
        <end position="425"/>
    </location>
</feature>
<feature type="compositionally biased region" description="Basic and acidic residues" evidence="1">
    <location>
        <begin position="407"/>
        <end position="422"/>
    </location>
</feature>
<dbReference type="PANTHER" id="PTHR21556">
    <property type="entry name" value="TRESLIN"/>
    <property type="match status" value="1"/>
</dbReference>
<feature type="region of interest" description="Disordered" evidence="1">
    <location>
        <begin position="130"/>
        <end position="160"/>
    </location>
</feature>
<feature type="compositionally biased region" description="Basic residues" evidence="1">
    <location>
        <begin position="364"/>
        <end position="381"/>
    </location>
</feature>
<evidence type="ECO:0008006" key="6">
    <source>
        <dbReference type="Google" id="ProtNLM"/>
    </source>
</evidence>
<feature type="compositionally biased region" description="Basic and acidic residues" evidence="1">
    <location>
        <begin position="913"/>
        <end position="934"/>
    </location>
</feature>
<feature type="compositionally biased region" description="Basic and acidic residues" evidence="1">
    <location>
        <begin position="892"/>
        <end position="905"/>
    </location>
</feature>
<dbReference type="InterPro" id="IPR032746">
    <property type="entry name" value="Treslin_M"/>
</dbReference>
<feature type="compositionally biased region" description="Polar residues" evidence="1">
    <location>
        <begin position="1113"/>
        <end position="1128"/>
    </location>
</feature>
<feature type="region of interest" description="Disordered" evidence="1">
    <location>
        <begin position="555"/>
        <end position="583"/>
    </location>
</feature>